<keyword evidence="4 7" id="KW-0812">Transmembrane</keyword>
<evidence type="ECO:0000313" key="9">
    <source>
        <dbReference type="EMBL" id="CAG8506320.1"/>
    </source>
</evidence>
<comment type="caution">
    <text evidence="9">The sequence shown here is derived from an EMBL/GenBank/DDBJ whole genome shotgun (WGS) entry which is preliminary data.</text>
</comment>
<evidence type="ECO:0000256" key="7">
    <source>
        <dbReference type="SAM" id="Phobius"/>
    </source>
</evidence>
<feature type="transmembrane region" description="Helical" evidence="7">
    <location>
        <begin position="649"/>
        <end position="672"/>
    </location>
</feature>
<evidence type="ECO:0000256" key="2">
    <source>
        <dbReference type="ARBA" id="ARBA00008170"/>
    </source>
</evidence>
<feature type="transmembrane region" description="Helical" evidence="7">
    <location>
        <begin position="529"/>
        <end position="547"/>
    </location>
</feature>
<feature type="transmembrane region" description="Helical" evidence="7">
    <location>
        <begin position="607"/>
        <end position="629"/>
    </location>
</feature>
<feature type="transmembrane region" description="Helical" evidence="7">
    <location>
        <begin position="122"/>
        <end position="141"/>
    </location>
</feature>
<dbReference type="AlphaFoldDB" id="A0A9N9F2Z9"/>
<dbReference type="GO" id="GO:0016020">
    <property type="term" value="C:membrane"/>
    <property type="evidence" value="ECO:0007669"/>
    <property type="project" value="UniProtKB-SubCell"/>
</dbReference>
<dbReference type="InterPro" id="IPR051359">
    <property type="entry name" value="CaCA_antiporter"/>
</dbReference>
<accession>A0A9N9F2Z9</accession>
<keyword evidence="6 7" id="KW-0472">Membrane</keyword>
<dbReference type="PANTHER" id="PTHR12266:SF0">
    <property type="entry name" value="MITOCHONDRIAL SODIUM_CALCIUM EXCHANGER PROTEIN"/>
    <property type="match status" value="1"/>
</dbReference>
<feature type="transmembrane region" description="Helical" evidence="7">
    <location>
        <begin position="147"/>
        <end position="166"/>
    </location>
</feature>
<name>A0A9N9F2Z9_9GLOM</name>
<feature type="domain" description="Sodium/calcium exchanger membrane region" evidence="8">
    <location>
        <begin position="52"/>
        <end position="161"/>
    </location>
</feature>
<feature type="non-terminal residue" evidence="9">
    <location>
        <position position="756"/>
    </location>
</feature>
<evidence type="ECO:0000256" key="1">
    <source>
        <dbReference type="ARBA" id="ARBA00004141"/>
    </source>
</evidence>
<keyword evidence="5 7" id="KW-1133">Transmembrane helix</keyword>
<keyword evidence="10" id="KW-1185">Reference proteome</keyword>
<dbReference type="GO" id="GO:0006874">
    <property type="term" value="P:intracellular calcium ion homeostasis"/>
    <property type="evidence" value="ECO:0007669"/>
    <property type="project" value="TreeGrafter"/>
</dbReference>
<dbReference type="EMBL" id="CAJVPY010001081">
    <property type="protein sequence ID" value="CAG8506320.1"/>
    <property type="molecule type" value="Genomic_DNA"/>
</dbReference>
<dbReference type="Gene3D" id="1.20.1420.30">
    <property type="entry name" value="NCX, central ion-binding region"/>
    <property type="match status" value="2"/>
</dbReference>
<feature type="transmembrane region" description="Helical" evidence="7">
    <location>
        <begin position="554"/>
        <end position="574"/>
    </location>
</feature>
<keyword evidence="3" id="KW-0813">Transport</keyword>
<proteinExistence type="inferred from homology"/>
<sequence>FLWKQRVKNKNIKGTPLFVNRNFLRERQSNLDELITEGNSSIIYDTIPDYRILATEAGVTFLAFGNGSPDLFSTFSAMTHDSGPLAIGELIGAANFITSVVAGSMAVTTPFRVTKAPFLRDVIFFSAAIAFTLSIIGDGYIHLWESITLVLFYVIYVTVVLVGNWVKKAKKKRWLGQNELVSPIIVNEDSKTPEVLENQDAYGYEPYDEMELLLPEGERGLDYTNRTIPSIQLPHLLPYDNFERLPCRSPNSFISANDVDHQHGGSTRPMTINRRPSLFRAIEFRDVVNSLRSGNSMRSRSLERNRARPSFRRSWTNIEGSLNSTRDNSSTYLSPPNALSMPNTPLFLTIPRTPNRRSMSLSPPAQIYTSPLNLSPSDMSPLYETSQIPTLSVETNQRFFPDMSIHSSPMHSPIGTTASSPLLVPLQMLSPITILEKVQCTLFPSLTEFAEKSFVAKLTALMAFPTILVLKLTLPVVEFEDVSLQEKKKDNNNNQVQHFDTPSIIVNDDRDSVIVDEPESECFNGWNRWLTVVQFFFAPIFVTMVLFSDELPIFMFYAFIVGVSLSMVCFFTTSDDEPPKYYSLLSFMGFGVAIVWIYLLANEVVGVLQALGLIMGLSDAILGLTIFAMGSSLGDLVANITIAKAGCPMMAMSACFGGPMLSIGLSGTYVTAKTGIPYKIEIEPTLVVSSISLLVTLFSALIYIPWNEYRMSRAWGYYLISVYLIAPARLVRWLARNTEGQSLSERIKVKNTVQTS</sequence>
<organism evidence="9 10">
    <name type="scientific">Dentiscutata erythropus</name>
    <dbReference type="NCBI Taxonomy" id="1348616"/>
    <lineage>
        <taxon>Eukaryota</taxon>
        <taxon>Fungi</taxon>
        <taxon>Fungi incertae sedis</taxon>
        <taxon>Mucoromycota</taxon>
        <taxon>Glomeromycotina</taxon>
        <taxon>Glomeromycetes</taxon>
        <taxon>Diversisporales</taxon>
        <taxon>Gigasporaceae</taxon>
        <taxon>Dentiscutata</taxon>
    </lineage>
</organism>
<dbReference type="PANTHER" id="PTHR12266">
    <property type="entry name" value="NA+/CA2+ K+ INDEPENDENT EXCHANGER"/>
    <property type="match status" value="1"/>
</dbReference>
<dbReference type="Pfam" id="PF01699">
    <property type="entry name" value="Na_Ca_ex"/>
    <property type="match status" value="2"/>
</dbReference>
<dbReference type="Proteomes" id="UP000789405">
    <property type="component" value="Unassembled WGS sequence"/>
</dbReference>
<evidence type="ECO:0000259" key="8">
    <source>
        <dbReference type="Pfam" id="PF01699"/>
    </source>
</evidence>
<feature type="domain" description="Sodium/calcium exchanger membrane region" evidence="8">
    <location>
        <begin position="586"/>
        <end position="725"/>
    </location>
</feature>
<feature type="transmembrane region" description="Helical" evidence="7">
    <location>
        <begin position="684"/>
        <end position="704"/>
    </location>
</feature>
<reference evidence="9" key="1">
    <citation type="submission" date="2021-06" db="EMBL/GenBank/DDBJ databases">
        <authorList>
            <person name="Kallberg Y."/>
            <person name="Tangrot J."/>
            <person name="Rosling A."/>
        </authorList>
    </citation>
    <scope>NUCLEOTIDE SEQUENCE</scope>
    <source>
        <strain evidence="9">MA453B</strain>
    </source>
</reference>
<dbReference type="GO" id="GO:0008324">
    <property type="term" value="F:monoatomic cation transmembrane transporter activity"/>
    <property type="evidence" value="ECO:0007669"/>
    <property type="project" value="TreeGrafter"/>
</dbReference>
<evidence type="ECO:0000256" key="6">
    <source>
        <dbReference type="ARBA" id="ARBA00023136"/>
    </source>
</evidence>
<evidence type="ECO:0000256" key="3">
    <source>
        <dbReference type="ARBA" id="ARBA00022448"/>
    </source>
</evidence>
<feature type="transmembrane region" description="Helical" evidence="7">
    <location>
        <begin position="716"/>
        <end position="735"/>
    </location>
</feature>
<comment type="similarity">
    <text evidence="2">Belongs to the Ca(2+):cation antiporter (CaCA) (TC 2.A.19) family.</text>
</comment>
<feature type="transmembrane region" description="Helical" evidence="7">
    <location>
        <begin position="580"/>
        <end position="600"/>
    </location>
</feature>
<evidence type="ECO:0000256" key="4">
    <source>
        <dbReference type="ARBA" id="ARBA00022692"/>
    </source>
</evidence>
<comment type="subcellular location">
    <subcellularLocation>
        <location evidence="1">Membrane</location>
        <topology evidence="1">Multi-pass membrane protein</topology>
    </subcellularLocation>
</comment>
<protein>
    <submittedName>
        <fullName evidence="9">499_t:CDS:1</fullName>
    </submittedName>
</protein>
<gene>
    <name evidence="9" type="ORF">DERYTH_LOCUS3157</name>
</gene>
<dbReference type="InterPro" id="IPR004837">
    <property type="entry name" value="NaCa_Exmemb"/>
</dbReference>
<dbReference type="OrthoDB" id="407410at2759"/>
<evidence type="ECO:0000256" key="5">
    <source>
        <dbReference type="ARBA" id="ARBA00022989"/>
    </source>
</evidence>
<evidence type="ECO:0000313" key="10">
    <source>
        <dbReference type="Proteomes" id="UP000789405"/>
    </source>
</evidence>
<dbReference type="InterPro" id="IPR044880">
    <property type="entry name" value="NCX_ion-bd_dom_sf"/>
</dbReference>